<comment type="caution">
    <text evidence="1">The sequence shown here is derived from an EMBL/GenBank/DDBJ whole genome shotgun (WGS) entry which is preliminary data.</text>
</comment>
<reference evidence="1" key="1">
    <citation type="submission" date="2020-06" db="EMBL/GenBank/DDBJ databases">
        <authorList>
            <person name="Li T."/>
            <person name="Hu X."/>
            <person name="Zhang T."/>
            <person name="Song X."/>
            <person name="Zhang H."/>
            <person name="Dai N."/>
            <person name="Sheng W."/>
            <person name="Hou X."/>
            <person name="Wei L."/>
        </authorList>
    </citation>
    <scope>NUCLEOTIDE SEQUENCE</scope>
    <source>
        <strain evidence="1">3651</strain>
        <tissue evidence="1">Leaf</tissue>
    </source>
</reference>
<name>A0AAE2CGZ1_9LAMI</name>
<reference evidence="1" key="2">
    <citation type="journal article" date="2024" name="Plant">
        <title>Genomic evolution and insights into agronomic trait innovations of Sesamum species.</title>
        <authorList>
            <person name="Miao H."/>
            <person name="Wang L."/>
            <person name="Qu L."/>
            <person name="Liu H."/>
            <person name="Sun Y."/>
            <person name="Le M."/>
            <person name="Wang Q."/>
            <person name="Wei S."/>
            <person name="Zheng Y."/>
            <person name="Lin W."/>
            <person name="Duan Y."/>
            <person name="Cao H."/>
            <person name="Xiong S."/>
            <person name="Wang X."/>
            <person name="Wei L."/>
            <person name="Li C."/>
            <person name="Ma Q."/>
            <person name="Ju M."/>
            <person name="Zhao R."/>
            <person name="Li G."/>
            <person name="Mu C."/>
            <person name="Tian Q."/>
            <person name="Mei H."/>
            <person name="Zhang T."/>
            <person name="Gao T."/>
            <person name="Zhang H."/>
        </authorList>
    </citation>
    <scope>NUCLEOTIDE SEQUENCE</scope>
    <source>
        <strain evidence="1">3651</strain>
    </source>
</reference>
<dbReference type="AlphaFoldDB" id="A0AAE2CGZ1"/>
<organism evidence="1 2">
    <name type="scientific">Sesamum alatum</name>
    <dbReference type="NCBI Taxonomy" id="300844"/>
    <lineage>
        <taxon>Eukaryota</taxon>
        <taxon>Viridiplantae</taxon>
        <taxon>Streptophyta</taxon>
        <taxon>Embryophyta</taxon>
        <taxon>Tracheophyta</taxon>
        <taxon>Spermatophyta</taxon>
        <taxon>Magnoliopsida</taxon>
        <taxon>eudicotyledons</taxon>
        <taxon>Gunneridae</taxon>
        <taxon>Pentapetalae</taxon>
        <taxon>asterids</taxon>
        <taxon>lamiids</taxon>
        <taxon>Lamiales</taxon>
        <taxon>Pedaliaceae</taxon>
        <taxon>Sesamum</taxon>
    </lineage>
</organism>
<protein>
    <submittedName>
        <fullName evidence="1">Uncharacterized protein</fullName>
    </submittedName>
</protein>
<keyword evidence="2" id="KW-1185">Reference proteome</keyword>
<evidence type="ECO:0000313" key="2">
    <source>
        <dbReference type="Proteomes" id="UP001293254"/>
    </source>
</evidence>
<evidence type="ECO:0000313" key="1">
    <source>
        <dbReference type="EMBL" id="KAK4421699.1"/>
    </source>
</evidence>
<gene>
    <name evidence="1" type="ORF">Salat_2120500</name>
</gene>
<sequence length="132" mass="14901">MRHFLFQAEPAHAKLITPLDNLEKGWLKVIFEMDCLLIIKIQDAPKKVTTSLLPDYKSRMLGSELMVLVLEKFLLEPSLSNQKPTTTVNVSYPDPLVLHAKPNPRTPLFSIRSGDSELSPSLTLLSYIVEKV</sequence>
<dbReference type="EMBL" id="JACGWO010000008">
    <property type="protein sequence ID" value="KAK4421699.1"/>
    <property type="molecule type" value="Genomic_DNA"/>
</dbReference>
<accession>A0AAE2CGZ1</accession>
<dbReference type="Proteomes" id="UP001293254">
    <property type="component" value="Unassembled WGS sequence"/>
</dbReference>
<proteinExistence type="predicted"/>